<dbReference type="EMBL" id="CAJVCH010184912">
    <property type="protein sequence ID" value="CAG7729826.1"/>
    <property type="molecule type" value="Genomic_DNA"/>
</dbReference>
<evidence type="ECO:0000313" key="4">
    <source>
        <dbReference type="Proteomes" id="UP000708208"/>
    </source>
</evidence>
<evidence type="ECO:0000313" key="3">
    <source>
        <dbReference type="EMBL" id="CAG7729826.1"/>
    </source>
</evidence>
<evidence type="ECO:0000256" key="2">
    <source>
        <dbReference type="SAM" id="MobiDB-lite"/>
    </source>
</evidence>
<feature type="coiled-coil region" evidence="1">
    <location>
        <begin position="107"/>
        <end position="141"/>
    </location>
</feature>
<organism evidence="3 4">
    <name type="scientific">Allacma fusca</name>
    <dbReference type="NCBI Taxonomy" id="39272"/>
    <lineage>
        <taxon>Eukaryota</taxon>
        <taxon>Metazoa</taxon>
        <taxon>Ecdysozoa</taxon>
        <taxon>Arthropoda</taxon>
        <taxon>Hexapoda</taxon>
        <taxon>Collembola</taxon>
        <taxon>Symphypleona</taxon>
        <taxon>Sminthuridae</taxon>
        <taxon>Allacma</taxon>
    </lineage>
</organism>
<feature type="region of interest" description="Disordered" evidence="2">
    <location>
        <begin position="183"/>
        <end position="221"/>
    </location>
</feature>
<gene>
    <name evidence="3" type="ORF">AFUS01_LOCUS18518</name>
</gene>
<evidence type="ECO:0000256" key="1">
    <source>
        <dbReference type="SAM" id="Coils"/>
    </source>
</evidence>
<dbReference type="Proteomes" id="UP000708208">
    <property type="component" value="Unassembled WGS sequence"/>
</dbReference>
<accession>A0A8J2K7M4</accession>
<keyword evidence="4" id="KW-1185">Reference proteome</keyword>
<feature type="compositionally biased region" description="Low complexity" evidence="2">
    <location>
        <begin position="186"/>
        <end position="202"/>
    </location>
</feature>
<dbReference type="AlphaFoldDB" id="A0A8J2K7M4"/>
<name>A0A8J2K7M4_9HEXA</name>
<keyword evidence="1" id="KW-0175">Coiled coil</keyword>
<comment type="caution">
    <text evidence="3">The sequence shown here is derived from an EMBL/GenBank/DDBJ whole genome shotgun (WGS) entry which is preliminary data.</text>
</comment>
<proteinExistence type="predicted"/>
<reference evidence="3" key="1">
    <citation type="submission" date="2021-06" db="EMBL/GenBank/DDBJ databases">
        <authorList>
            <person name="Hodson N. C."/>
            <person name="Mongue J. A."/>
            <person name="Jaron S. K."/>
        </authorList>
    </citation>
    <scope>NUCLEOTIDE SEQUENCE</scope>
</reference>
<protein>
    <submittedName>
        <fullName evidence="3">Uncharacterized protein</fullName>
    </submittedName>
</protein>
<sequence length="221" mass="25478">MIDVPEKRLANKDRDFVDVPAASTSNPRSAIKTAEVGNRLLEEPPKNWEEEVHQLKKLVSNLRRSKIASELKMTEKLRKAKDEALEESKKKYKEIIDNNRLRADRNWKELSSKLDETKKQLEETKESKAQLEEQNEKLKIELGLLPRHYLFSQDYIREFEAVVDLNHKRIAEFKSCPGLLIKPSETGSFLSTTDSSTSSNTSSEKDTKMYPDYSESDAENS</sequence>